<dbReference type="AlphaFoldDB" id="A0A844QF98"/>
<reference evidence="4 5" key="1">
    <citation type="submission" date="2019-12" db="EMBL/GenBank/DDBJ databases">
        <title>Nitratireductor arenosus sp. nov., Isolated from sea sand, Jeju island, South Korea.</title>
        <authorList>
            <person name="Kim W."/>
        </authorList>
    </citation>
    <scope>NUCLEOTIDE SEQUENCE [LARGE SCALE GENOMIC DNA]</scope>
    <source>
        <strain evidence="4 5">CAU 1489</strain>
    </source>
</reference>
<dbReference type="InterPro" id="IPR001054">
    <property type="entry name" value="A/G_cyclase"/>
</dbReference>
<dbReference type="InterPro" id="IPR011990">
    <property type="entry name" value="TPR-like_helical_dom_sf"/>
</dbReference>
<evidence type="ECO:0000259" key="3">
    <source>
        <dbReference type="PROSITE" id="PS50125"/>
    </source>
</evidence>
<dbReference type="GO" id="GO:0035556">
    <property type="term" value="P:intracellular signal transduction"/>
    <property type="evidence" value="ECO:0007669"/>
    <property type="project" value="InterPro"/>
</dbReference>
<dbReference type="InterPro" id="IPR019734">
    <property type="entry name" value="TPR_rpt"/>
</dbReference>
<evidence type="ECO:0000313" key="4">
    <source>
        <dbReference type="EMBL" id="MVA97274.1"/>
    </source>
</evidence>
<dbReference type="SUPFAM" id="SSF55073">
    <property type="entry name" value="Nucleotide cyclase"/>
    <property type="match status" value="1"/>
</dbReference>
<evidence type="ECO:0000256" key="1">
    <source>
        <dbReference type="PROSITE-ProRule" id="PRU00339"/>
    </source>
</evidence>
<accession>A0A844QF98</accession>
<protein>
    <recommendedName>
        <fullName evidence="3">Guanylate cyclase domain-containing protein</fullName>
    </recommendedName>
</protein>
<organism evidence="4 5">
    <name type="scientific">Nitratireductor arenosus</name>
    <dbReference type="NCBI Taxonomy" id="2682096"/>
    <lineage>
        <taxon>Bacteria</taxon>
        <taxon>Pseudomonadati</taxon>
        <taxon>Pseudomonadota</taxon>
        <taxon>Alphaproteobacteria</taxon>
        <taxon>Hyphomicrobiales</taxon>
        <taxon>Phyllobacteriaceae</taxon>
        <taxon>Nitratireductor</taxon>
    </lineage>
</organism>
<sequence>MSPALSSALVKPVRHDHIGDTPAANPQTPSRPRDRSGITAPPARSANGLCLERPIILDRIASHGKAHPVSQHRVQRRLAAILVADVVGYSRMIRADEATTLSRLMHLRKDLLDPRLAEYGGRLVKSTGDGLLAEFPSAVDAVQYAVDVQDAIAAETSGAEAEPMRLRIGINLGDVVVEGDDLLGDGVNVAARIEGIARPGGICISASVYDQVRHKLDLDFEDRGLREVKNIAEPVRTYAVNPKGLALDAGDDGRLVIAGAPSIAVLPFDNMSGDAEQDYFSDGITEDIITDLSKISRLMVIARNSSFTYKGRAVDVKQVARELGVRHVLEGSVRKAGNRVRVTAQLIDGATGGHVWAERYDRVLEDIFAIQDEITLAIVDELKVRLDLGEKDRLGTTPSANVEAYDLALRGREKLMAGVDHANMEEAVAMFERARAMDPRFVAPHVGLAFAHIMAYTNAWPPDPDASLDYGLEMAQKAVDLDTNDPLASRAYAVALLWKRRLDEACTELGRATALAPNDAELLATRGNMLVYMHDADAAVENLEKAIRLDPLYPDMWLHFLGHAYFMKGDYETAARYLRERILRQPNTDLSRTMLAAAYGHLGRADDARRLWDEVFEVNPHYSLEQKERVLPYKDPSDWTRFVDGLKKAGLPR</sequence>
<dbReference type="EMBL" id="WPHG01000002">
    <property type="protein sequence ID" value="MVA97274.1"/>
    <property type="molecule type" value="Genomic_DNA"/>
</dbReference>
<name>A0A844QF98_9HYPH</name>
<dbReference type="Gene3D" id="3.40.50.10070">
    <property type="entry name" value="TolB, N-terminal domain"/>
    <property type="match status" value="1"/>
</dbReference>
<keyword evidence="1" id="KW-0802">TPR repeat</keyword>
<dbReference type="CDD" id="cd07302">
    <property type="entry name" value="CHD"/>
    <property type="match status" value="1"/>
</dbReference>
<feature type="repeat" description="TPR" evidence="1">
    <location>
        <begin position="520"/>
        <end position="553"/>
    </location>
</feature>
<feature type="repeat" description="TPR" evidence="1">
    <location>
        <begin position="555"/>
        <end position="588"/>
    </location>
</feature>
<dbReference type="InterPro" id="IPR050697">
    <property type="entry name" value="Adenylyl/Guanylyl_Cyclase_3/4"/>
</dbReference>
<dbReference type="PANTHER" id="PTHR43081">
    <property type="entry name" value="ADENYLATE CYCLASE, TERMINAL-DIFFERENTIATION SPECIFIC-RELATED"/>
    <property type="match status" value="1"/>
</dbReference>
<dbReference type="Proteomes" id="UP000463224">
    <property type="component" value="Unassembled WGS sequence"/>
</dbReference>
<dbReference type="GO" id="GO:0006171">
    <property type="term" value="P:cAMP biosynthetic process"/>
    <property type="evidence" value="ECO:0007669"/>
    <property type="project" value="TreeGrafter"/>
</dbReference>
<dbReference type="Pfam" id="PF00211">
    <property type="entry name" value="Guanylate_cyc"/>
    <property type="match status" value="1"/>
</dbReference>
<dbReference type="Gene3D" id="1.25.40.10">
    <property type="entry name" value="Tetratricopeptide repeat domain"/>
    <property type="match status" value="1"/>
</dbReference>
<dbReference type="SMART" id="SM00028">
    <property type="entry name" value="TPR"/>
    <property type="match status" value="4"/>
</dbReference>
<dbReference type="Gene3D" id="3.30.70.1230">
    <property type="entry name" value="Nucleotide cyclase"/>
    <property type="match status" value="1"/>
</dbReference>
<dbReference type="PANTHER" id="PTHR43081:SF19">
    <property type="entry name" value="PH-SENSITIVE ADENYLATE CYCLASE RV1264"/>
    <property type="match status" value="1"/>
</dbReference>
<comment type="caution">
    <text evidence="4">The sequence shown here is derived from an EMBL/GenBank/DDBJ whole genome shotgun (WGS) entry which is preliminary data.</text>
</comment>
<evidence type="ECO:0000256" key="2">
    <source>
        <dbReference type="SAM" id="MobiDB-lite"/>
    </source>
</evidence>
<dbReference type="SUPFAM" id="SSF48452">
    <property type="entry name" value="TPR-like"/>
    <property type="match status" value="1"/>
</dbReference>
<dbReference type="Pfam" id="PF14559">
    <property type="entry name" value="TPR_19"/>
    <property type="match status" value="1"/>
</dbReference>
<proteinExistence type="predicted"/>
<feature type="domain" description="Guanylate cyclase" evidence="3">
    <location>
        <begin position="80"/>
        <end position="194"/>
    </location>
</feature>
<feature type="region of interest" description="Disordered" evidence="2">
    <location>
        <begin position="1"/>
        <end position="45"/>
    </location>
</feature>
<dbReference type="PROSITE" id="PS50125">
    <property type="entry name" value="GUANYLATE_CYCLASE_2"/>
    <property type="match status" value="1"/>
</dbReference>
<dbReference type="SMART" id="SM00044">
    <property type="entry name" value="CYCc"/>
    <property type="match status" value="1"/>
</dbReference>
<dbReference type="PROSITE" id="PS50005">
    <property type="entry name" value="TPR"/>
    <property type="match status" value="2"/>
</dbReference>
<dbReference type="InterPro" id="IPR029787">
    <property type="entry name" value="Nucleotide_cyclase"/>
</dbReference>
<keyword evidence="5" id="KW-1185">Reference proteome</keyword>
<evidence type="ECO:0000313" key="5">
    <source>
        <dbReference type="Proteomes" id="UP000463224"/>
    </source>
</evidence>
<dbReference type="GO" id="GO:0004016">
    <property type="term" value="F:adenylate cyclase activity"/>
    <property type="evidence" value="ECO:0007669"/>
    <property type="project" value="UniProtKB-ARBA"/>
</dbReference>
<gene>
    <name evidence="4" type="ORF">GN330_08440</name>
</gene>